<keyword evidence="8 10" id="KW-0472">Membrane</keyword>
<evidence type="ECO:0000256" key="4">
    <source>
        <dbReference type="ARBA" id="ARBA00022660"/>
    </source>
</evidence>
<keyword evidence="12" id="KW-1185">Reference proteome</keyword>
<dbReference type="PANTHER" id="PTHR12653">
    <property type="entry name" value="NADH-UBIQUINONE OXIDOREDUCTASE 13 KD-B SUBUNIT"/>
    <property type="match status" value="1"/>
</dbReference>
<feature type="transmembrane region" description="Helical" evidence="10">
    <location>
        <begin position="167"/>
        <end position="186"/>
    </location>
</feature>
<name>A0A2P6TH84_CHLSO</name>
<keyword evidence="5" id="KW-0999">Mitochondrion inner membrane</keyword>
<evidence type="ECO:0000256" key="3">
    <source>
        <dbReference type="ARBA" id="ARBA00022448"/>
    </source>
</evidence>
<dbReference type="AlphaFoldDB" id="A0A2P6TH84"/>
<feature type="transmembrane region" description="Helical" evidence="10">
    <location>
        <begin position="269"/>
        <end position="292"/>
    </location>
</feature>
<dbReference type="EMBL" id="LHPG02000016">
    <property type="protein sequence ID" value="PRW33626.1"/>
    <property type="molecule type" value="Genomic_DNA"/>
</dbReference>
<dbReference type="PANTHER" id="PTHR12653:SF0">
    <property type="entry name" value="NADH DEHYDROGENASE [UBIQUINONE] 1 ALPHA SUBCOMPLEX SUBUNIT 5"/>
    <property type="match status" value="1"/>
</dbReference>
<comment type="similarity">
    <text evidence="2">Belongs to the complex I NDUFA5 subunit family.</text>
</comment>
<keyword evidence="4" id="KW-0679">Respiratory chain</keyword>
<gene>
    <name evidence="11" type="ORF">C2E21_7602</name>
</gene>
<evidence type="ECO:0000256" key="9">
    <source>
        <dbReference type="SAM" id="MobiDB-lite"/>
    </source>
</evidence>
<dbReference type="STRING" id="3076.A0A2P6TH84"/>
<keyword evidence="10" id="KW-1133">Transmembrane helix</keyword>
<protein>
    <submittedName>
        <fullName evidence="11">NADH dehydrogenase [ubiquinone] 1 alpha subcomplex subunit mitochondrial</fullName>
    </submittedName>
</protein>
<feature type="transmembrane region" description="Helical" evidence="10">
    <location>
        <begin position="198"/>
        <end position="219"/>
    </location>
</feature>
<dbReference type="GO" id="GO:0005743">
    <property type="term" value="C:mitochondrial inner membrane"/>
    <property type="evidence" value="ECO:0007669"/>
    <property type="project" value="UniProtKB-SubCell"/>
</dbReference>
<evidence type="ECO:0000313" key="11">
    <source>
        <dbReference type="EMBL" id="PRW33626.1"/>
    </source>
</evidence>
<dbReference type="InterPro" id="IPR006806">
    <property type="entry name" value="NDUFA5"/>
</dbReference>
<feature type="transmembrane region" description="Helical" evidence="10">
    <location>
        <begin position="508"/>
        <end position="527"/>
    </location>
</feature>
<feature type="transmembrane region" description="Helical" evidence="10">
    <location>
        <begin position="643"/>
        <end position="667"/>
    </location>
</feature>
<comment type="subcellular location">
    <subcellularLocation>
        <location evidence="1">Mitochondrion inner membrane</location>
        <topology evidence="1">Peripheral membrane protein</topology>
        <orientation evidence="1">Matrix side</orientation>
    </subcellularLocation>
</comment>
<feature type="transmembrane region" description="Helical" evidence="10">
    <location>
        <begin position="362"/>
        <end position="381"/>
    </location>
</feature>
<evidence type="ECO:0000256" key="7">
    <source>
        <dbReference type="ARBA" id="ARBA00023128"/>
    </source>
</evidence>
<evidence type="ECO:0000256" key="8">
    <source>
        <dbReference type="ARBA" id="ARBA00023136"/>
    </source>
</evidence>
<dbReference type="OrthoDB" id="286811at2759"/>
<dbReference type="Proteomes" id="UP000239899">
    <property type="component" value="Unassembled WGS sequence"/>
</dbReference>
<feature type="transmembrane region" description="Helical" evidence="10">
    <location>
        <begin position="547"/>
        <end position="569"/>
    </location>
</feature>
<accession>A0A2P6TH84</accession>
<feature type="region of interest" description="Disordered" evidence="9">
    <location>
        <begin position="390"/>
        <end position="412"/>
    </location>
</feature>
<evidence type="ECO:0000256" key="6">
    <source>
        <dbReference type="ARBA" id="ARBA00022982"/>
    </source>
</evidence>
<evidence type="ECO:0000256" key="10">
    <source>
        <dbReference type="SAM" id="Phobius"/>
    </source>
</evidence>
<evidence type="ECO:0000256" key="5">
    <source>
        <dbReference type="ARBA" id="ARBA00022792"/>
    </source>
</evidence>
<dbReference type="GO" id="GO:0022904">
    <property type="term" value="P:respiratory electron transport chain"/>
    <property type="evidence" value="ECO:0007669"/>
    <property type="project" value="InterPro"/>
</dbReference>
<organism evidence="11 12">
    <name type="scientific">Chlorella sorokiniana</name>
    <name type="common">Freshwater green alga</name>
    <dbReference type="NCBI Taxonomy" id="3076"/>
    <lineage>
        <taxon>Eukaryota</taxon>
        <taxon>Viridiplantae</taxon>
        <taxon>Chlorophyta</taxon>
        <taxon>core chlorophytes</taxon>
        <taxon>Trebouxiophyceae</taxon>
        <taxon>Chlorellales</taxon>
        <taxon>Chlorellaceae</taxon>
        <taxon>Chlorella clade</taxon>
        <taxon>Chlorella</taxon>
    </lineage>
</organism>
<sequence>MLRLASKRLLQQLAAGGAPAVAVQAGAAAPALLLAVRGAKTTTGIVGLPLVPDARNVLKEQLQAVLDAIQVIPADAEYRRSVEKTVRWKLAAVESDAPDEQVEELLGRQLESDIKLCREELTLIPKMAEWKPWDVPADYKVEMLTEQQIEGKRRKAAHQACSFDRKLALFSLFFHGSTQIASLLAWHTLPASERWQRVASIVYAFGPLLIPLLFPEWYIRGNRRSWVLAIYRVGFFSFPLLRQPRGIQKVLGGAAQPGARGMLKDLLRLIWGSRLVAVMSSAAMVPLSLLGLVPQLALLLYAVAMVRANPSLCSSALTTHPLTRQRIRSVHDVLHLAGMLLPGGIGQATSSLQHGEELDCESFLTFLFIMVGVVLPLVVLVKTEPPASLKAWEERRQRANSSSGGSGGGGGGRKPRGLWGCACAAAGRAALLLEAGMRELSAPNRTLRMKPVTAAQRDNEDGTAIEAASMRHAPGLALFWSGILGGASWAALGAGVRPDLLLLVDTTIWFSVVSSISLMEAWVKFRAPLLERHVGVDVGRRVFRGQYAMEAACALTACGLLWSAGGGSVRSGLSALAGSGGWMLAGAAAILLLELGLVFPALDLRGKALIASAAEPAELTPRQQAYVHELQEATAARSLPPPFVHLVSVLLAVTQVALLGGCLWQLLLRLAV</sequence>
<dbReference type="Pfam" id="PF04716">
    <property type="entry name" value="ETC_C1_NDUFA5"/>
    <property type="match status" value="1"/>
</dbReference>
<reference evidence="11 12" key="1">
    <citation type="journal article" date="2018" name="Plant J.">
        <title>Genome sequences of Chlorella sorokiniana UTEX 1602 and Micractinium conductrix SAG 241.80: implications to maltose excretion by a green alga.</title>
        <authorList>
            <person name="Arriola M.B."/>
            <person name="Velmurugan N."/>
            <person name="Zhang Y."/>
            <person name="Plunkett M.H."/>
            <person name="Hondzo H."/>
            <person name="Barney B.M."/>
        </authorList>
    </citation>
    <scope>NUCLEOTIDE SEQUENCE [LARGE SCALE GENOMIC DNA]</scope>
    <source>
        <strain evidence="12">UTEX 1602</strain>
    </source>
</reference>
<proteinExistence type="inferred from homology"/>
<evidence type="ECO:0000256" key="1">
    <source>
        <dbReference type="ARBA" id="ARBA00004443"/>
    </source>
</evidence>
<keyword evidence="6" id="KW-0249">Electron transport</keyword>
<feature type="transmembrane region" description="Helical" evidence="10">
    <location>
        <begin position="476"/>
        <end position="496"/>
    </location>
</feature>
<feature type="transmembrane region" description="Helical" evidence="10">
    <location>
        <begin position="581"/>
        <end position="602"/>
    </location>
</feature>
<comment type="caution">
    <text evidence="11">The sequence shown here is derived from an EMBL/GenBank/DDBJ whole genome shotgun (WGS) entry which is preliminary data.</text>
</comment>
<keyword evidence="3" id="KW-0813">Transport</keyword>
<keyword evidence="7" id="KW-0496">Mitochondrion</keyword>
<evidence type="ECO:0000313" key="12">
    <source>
        <dbReference type="Proteomes" id="UP000239899"/>
    </source>
</evidence>
<evidence type="ECO:0000256" key="2">
    <source>
        <dbReference type="ARBA" id="ARBA00010261"/>
    </source>
</evidence>
<keyword evidence="10" id="KW-0812">Transmembrane</keyword>